<reference evidence="1 2" key="1">
    <citation type="submission" date="2020-10" db="EMBL/GenBank/DDBJ databases">
        <title>Connecting structure to function with the recovery of over 1000 high-quality activated sludge metagenome-assembled genomes encoding full-length rRNA genes using long-read sequencing.</title>
        <authorList>
            <person name="Singleton C.M."/>
            <person name="Petriglieri F."/>
            <person name="Kristensen J.M."/>
            <person name="Kirkegaard R.H."/>
            <person name="Michaelsen T.Y."/>
            <person name="Andersen M.H."/>
            <person name="Karst S.M."/>
            <person name="Dueholm M.S."/>
            <person name="Nielsen P.H."/>
            <person name="Albertsen M."/>
        </authorList>
    </citation>
    <scope>NUCLEOTIDE SEQUENCE [LARGE SCALE GENOMIC DNA]</scope>
    <source>
        <strain evidence="1">EsbW_18-Q3-R4-48_BATAC.285</strain>
    </source>
</reference>
<gene>
    <name evidence="1" type="ORF">IPJ27_09550</name>
</gene>
<dbReference type="EMBL" id="JADJMH010000006">
    <property type="protein sequence ID" value="MBK7674981.1"/>
    <property type="molecule type" value="Genomic_DNA"/>
</dbReference>
<evidence type="ECO:0000313" key="2">
    <source>
        <dbReference type="Proteomes" id="UP000697998"/>
    </source>
</evidence>
<protein>
    <submittedName>
        <fullName evidence="1">Uncharacterized protein</fullName>
    </submittedName>
</protein>
<proteinExistence type="predicted"/>
<dbReference type="Proteomes" id="UP000697998">
    <property type="component" value="Unassembled WGS sequence"/>
</dbReference>
<dbReference type="AlphaFoldDB" id="A0A935PZK0"/>
<evidence type="ECO:0000313" key="1">
    <source>
        <dbReference type="EMBL" id="MBK7674981.1"/>
    </source>
</evidence>
<comment type="caution">
    <text evidence="1">The sequence shown here is derived from an EMBL/GenBank/DDBJ whole genome shotgun (WGS) entry which is preliminary data.</text>
</comment>
<organism evidence="1 2">
    <name type="scientific">Candidatus Accumulibacter proximus</name>
    <dbReference type="NCBI Taxonomy" id="2954385"/>
    <lineage>
        <taxon>Bacteria</taxon>
        <taxon>Pseudomonadati</taxon>
        <taxon>Pseudomonadota</taxon>
        <taxon>Betaproteobacteria</taxon>
        <taxon>Candidatus Accumulibacter</taxon>
    </lineage>
</organism>
<name>A0A935PZK0_9PROT</name>
<accession>A0A935PZK0</accession>
<sequence>MPHILAAPDVRGFWPPTALKKAIQYRKNALSYRSLNGVPVGDLFMSLIHTAELHQIEPFHYLVALQCHATAAVLDPSAWMLWNSTQALAIAESALAANCSRLAPIRWSADWRRQAAPATVR</sequence>